<accession>A0ACC2SU46</accession>
<protein>
    <submittedName>
        <fullName evidence="1">Uncharacterized protein</fullName>
    </submittedName>
</protein>
<evidence type="ECO:0000313" key="2">
    <source>
        <dbReference type="Proteomes" id="UP001165960"/>
    </source>
</evidence>
<organism evidence="1 2">
    <name type="scientific">Entomophthora muscae</name>
    <dbReference type="NCBI Taxonomy" id="34485"/>
    <lineage>
        <taxon>Eukaryota</taxon>
        <taxon>Fungi</taxon>
        <taxon>Fungi incertae sedis</taxon>
        <taxon>Zoopagomycota</taxon>
        <taxon>Entomophthoromycotina</taxon>
        <taxon>Entomophthoromycetes</taxon>
        <taxon>Entomophthorales</taxon>
        <taxon>Entomophthoraceae</taxon>
        <taxon>Entomophthora</taxon>
    </lineage>
</organism>
<gene>
    <name evidence="1" type="ORF">DSO57_1015111</name>
</gene>
<dbReference type="Proteomes" id="UP001165960">
    <property type="component" value="Unassembled WGS sequence"/>
</dbReference>
<proteinExistence type="predicted"/>
<dbReference type="EMBL" id="QTSX02004319">
    <property type="protein sequence ID" value="KAJ9065875.1"/>
    <property type="molecule type" value="Genomic_DNA"/>
</dbReference>
<evidence type="ECO:0000313" key="1">
    <source>
        <dbReference type="EMBL" id="KAJ9065875.1"/>
    </source>
</evidence>
<keyword evidence="2" id="KW-1185">Reference proteome</keyword>
<reference evidence="1" key="1">
    <citation type="submission" date="2022-04" db="EMBL/GenBank/DDBJ databases">
        <title>Genome of the entomopathogenic fungus Entomophthora muscae.</title>
        <authorList>
            <person name="Elya C."/>
            <person name="Lovett B.R."/>
            <person name="Lee E."/>
            <person name="Macias A.M."/>
            <person name="Hajek A.E."/>
            <person name="De Bivort B.L."/>
            <person name="Kasson M.T."/>
            <person name="De Fine Licht H.H."/>
            <person name="Stajich J.E."/>
        </authorList>
    </citation>
    <scope>NUCLEOTIDE SEQUENCE</scope>
    <source>
        <strain evidence="1">Berkeley</strain>
    </source>
</reference>
<name>A0ACC2SU46_9FUNG</name>
<sequence>MSYSLQPAYQPFPNYNSYVAELVSGTVYVPYTCTLVRGGPEFILYIDTLLAKIRISKITGILALIYCDRLRCRLPSNACGSSDTLYQVYTASLLVACKHLGEKFTIKDFAMASGLYTLKDMVRMEFELLQMLDYHTWVSDNEIQGFFDDNRDGLTSVCIPKDI</sequence>
<comment type="caution">
    <text evidence="1">The sequence shown here is derived from an EMBL/GenBank/DDBJ whole genome shotgun (WGS) entry which is preliminary data.</text>
</comment>